<comment type="caution">
    <text evidence="1">The sequence shown here is derived from an EMBL/GenBank/DDBJ whole genome shotgun (WGS) entry which is preliminary data.</text>
</comment>
<reference evidence="1" key="1">
    <citation type="journal article" date="2022" name="IScience">
        <title>Evolution of zygomycete secretomes and the origins of terrestrial fungal ecologies.</title>
        <authorList>
            <person name="Chang Y."/>
            <person name="Wang Y."/>
            <person name="Mondo S."/>
            <person name="Ahrendt S."/>
            <person name="Andreopoulos W."/>
            <person name="Barry K."/>
            <person name="Beard J."/>
            <person name="Benny G.L."/>
            <person name="Blankenship S."/>
            <person name="Bonito G."/>
            <person name="Cuomo C."/>
            <person name="Desiro A."/>
            <person name="Gervers K.A."/>
            <person name="Hundley H."/>
            <person name="Kuo A."/>
            <person name="LaButti K."/>
            <person name="Lang B.F."/>
            <person name="Lipzen A."/>
            <person name="O'Donnell K."/>
            <person name="Pangilinan J."/>
            <person name="Reynolds N."/>
            <person name="Sandor L."/>
            <person name="Smith M.E."/>
            <person name="Tsang A."/>
            <person name="Grigoriev I.V."/>
            <person name="Stajich J.E."/>
            <person name="Spatafora J.W."/>
        </authorList>
    </citation>
    <scope>NUCLEOTIDE SEQUENCE</scope>
    <source>
        <strain evidence="1">RSA 2281</strain>
    </source>
</reference>
<evidence type="ECO:0000313" key="1">
    <source>
        <dbReference type="EMBL" id="KAI9271853.1"/>
    </source>
</evidence>
<dbReference type="Proteomes" id="UP001209540">
    <property type="component" value="Unassembled WGS sequence"/>
</dbReference>
<dbReference type="PANTHER" id="PTHR14187:SF5">
    <property type="entry name" value="HEAT SHOCK 70 KDA PROTEIN 12A"/>
    <property type="match status" value="1"/>
</dbReference>
<protein>
    <submittedName>
        <fullName evidence="1">Uncharacterized protein</fullName>
    </submittedName>
</protein>
<dbReference type="PANTHER" id="PTHR14187">
    <property type="entry name" value="ALPHA KINASE/ELONGATION FACTOR 2 KINASE"/>
    <property type="match status" value="1"/>
</dbReference>
<accession>A0AAD5PHI1</accession>
<dbReference type="AlphaFoldDB" id="A0AAD5PHI1"/>
<reference evidence="1" key="2">
    <citation type="submission" date="2023-02" db="EMBL/GenBank/DDBJ databases">
        <authorList>
            <consortium name="DOE Joint Genome Institute"/>
            <person name="Mondo S.J."/>
            <person name="Chang Y."/>
            <person name="Wang Y."/>
            <person name="Ahrendt S."/>
            <person name="Andreopoulos W."/>
            <person name="Barry K."/>
            <person name="Beard J."/>
            <person name="Benny G.L."/>
            <person name="Blankenship S."/>
            <person name="Bonito G."/>
            <person name="Cuomo C."/>
            <person name="Desiro A."/>
            <person name="Gervers K.A."/>
            <person name="Hundley H."/>
            <person name="Kuo A."/>
            <person name="LaButti K."/>
            <person name="Lang B.F."/>
            <person name="Lipzen A."/>
            <person name="O'Donnell K."/>
            <person name="Pangilinan J."/>
            <person name="Reynolds N."/>
            <person name="Sandor L."/>
            <person name="Smith M.W."/>
            <person name="Tsang A."/>
            <person name="Grigoriev I.V."/>
            <person name="Stajich J.E."/>
            <person name="Spatafora J.W."/>
        </authorList>
    </citation>
    <scope>NUCLEOTIDE SEQUENCE</scope>
    <source>
        <strain evidence="1">RSA 2281</strain>
    </source>
</reference>
<evidence type="ECO:0000313" key="2">
    <source>
        <dbReference type="Proteomes" id="UP001209540"/>
    </source>
</evidence>
<keyword evidence="2" id="KW-1185">Reference proteome</keyword>
<name>A0AAD5PHI1_9FUNG</name>
<sequence length="235" mass="27195">MLLLVSGNNMQSVKNKKHKRDWGNEMLRYLSIIRIKIVDYCIKYWTSLQATPGYLTVLHEHTLQKLSRKFAKNYHTDTFRYFLTVPAAVWSDGVGSLMRQAAIPEVPVTYSDPDDRLILITESDAAVLYCEETMSDQIQLKNHDHIMVCYVGSGSVDLVIFQVNFYKQFLDDVRLYIIFLVGRLDSFRYLYQKNGGVWNIFQDTRVKIIYPEELAVLAVIRRAVYSGVHPRGVVS</sequence>
<gene>
    <name evidence="1" type="ORF">BDA99DRAFT_534321</name>
</gene>
<proteinExistence type="predicted"/>
<dbReference type="EMBL" id="JAIXMP010000006">
    <property type="protein sequence ID" value="KAI9271853.1"/>
    <property type="molecule type" value="Genomic_DNA"/>
</dbReference>
<organism evidence="1 2">
    <name type="scientific">Phascolomyces articulosus</name>
    <dbReference type="NCBI Taxonomy" id="60185"/>
    <lineage>
        <taxon>Eukaryota</taxon>
        <taxon>Fungi</taxon>
        <taxon>Fungi incertae sedis</taxon>
        <taxon>Mucoromycota</taxon>
        <taxon>Mucoromycotina</taxon>
        <taxon>Mucoromycetes</taxon>
        <taxon>Mucorales</taxon>
        <taxon>Lichtheimiaceae</taxon>
        <taxon>Phascolomyces</taxon>
    </lineage>
</organism>